<organism evidence="7 8">
    <name type="scientific">Algoriphagus sediminis</name>
    <dbReference type="NCBI Taxonomy" id="3057113"/>
    <lineage>
        <taxon>Bacteria</taxon>
        <taxon>Pseudomonadati</taxon>
        <taxon>Bacteroidota</taxon>
        <taxon>Cytophagia</taxon>
        <taxon>Cytophagales</taxon>
        <taxon>Cyclobacteriaceae</taxon>
        <taxon>Algoriphagus</taxon>
    </lineage>
</organism>
<evidence type="ECO:0000256" key="4">
    <source>
        <dbReference type="ARBA" id="ARBA00022801"/>
    </source>
</evidence>
<dbReference type="Pfam" id="PF00450">
    <property type="entry name" value="Peptidase_S10"/>
    <property type="match status" value="1"/>
</dbReference>
<evidence type="ECO:0000256" key="2">
    <source>
        <dbReference type="ARBA" id="ARBA00022670"/>
    </source>
</evidence>
<evidence type="ECO:0000256" key="6">
    <source>
        <dbReference type="SAM" id="SignalP"/>
    </source>
</evidence>
<gene>
    <name evidence="7" type="ORF">QVH07_05805</name>
</gene>
<dbReference type="PANTHER" id="PTHR11802">
    <property type="entry name" value="SERINE PROTEASE FAMILY S10 SERINE CARBOXYPEPTIDASE"/>
    <property type="match status" value="1"/>
</dbReference>
<evidence type="ECO:0000313" key="8">
    <source>
        <dbReference type="Proteomes" id="UP001171916"/>
    </source>
</evidence>
<evidence type="ECO:0000313" key="7">
    <source>
        <dbReference type="EMBL" id="MDN3203651.1"/>
    </source>
</evidence>
<evidence type="ECO:0000256" key="1">
    <source>
        <dbReference type="ARBA" id="ARBA00022645"/>
    </source>
</evidence>
<feature type="signal peptide" evidence="6">
    <location>
        <begin position="1"/>
        <end position="19"/>
    </location>
</feature>
<dbReference type="GO" id="GO:0004180">
    <property type="term" value="F:carboxypeptidase activity"/>
    <property type="evidence" value="ECO:0007669"/>
    <property type="project" value="UniProtKB-KW"/>
</dbReference>
<comment type="caution">
    <text evidence="7">The sequence shown here is derived from an EMBL/GenBank/DDBJ whole genome shotgun (WGS) entry which is preliminary data.</text>
</comment>
<keyword evidence="1 7" id="KW-0121">Carboxypeptidase</keyword>
<evidence type="ECO:0000256" key="5">
    <source>
        <dbReference type="ARBA" id="ARBA00023180"/>
    </source>
</evidence>
<keyword evidence="4" id="KW-0378">Hydrolase</keyword>
<dbReference type="SUPFAM" id="SSF53474">
    <property type="entry name" value="alpha/beta-Hydrolases"/>
    <property type="match status" value="1"/>
</dbReference>
<protein>
    <submittedName>
        <fullName evidence="7">Carboxypeptidase</fullName>
    </submittedName>
</protein>
<dbReference type="EMBL" id="JAUEPH010000002">
    <property type="protein sequence ID" value="MDN3203651.1"/>
    <property type="molecule type" value="Genomic_DNA"/>
</dbReference>
<dbReference type="PANTHER" id="PTHR11802:SF3">
    <property type="entry name" value="RETINOID-INDUCIBLE SERINE CARBOXYPEPTIDASE"/>
    <property type="match status" value="1"/>
</dbReference>
<dbReference type="InterPro" id="IPR029058">
    <property type="entry name" value="AB_hydrolase_fold"/>
</dbReference>
<accession>A0ABT7YB29</accession>
<proteinExistence type="predicted"/>
<name>A0ABT7YB29_9BACT</name>
<evidence type="ECO:0000256" key="3">
    <source>
        <dbReference type="ARBA" id="ARBA00022729"/>
    </source>
</evidence>
<dbReference type="Proteomes" id="UP001171916">
    <property type="component" value="Unassembled WGS sequence"/>
</dbReference>
<dbReference type="Gene3D" id="3.40.50.1820">
    <property type="entry name" value="alpha/beta hydrolase"/>
    <property type="match status" value="1"/>
</dbReference>
<dbReference type="RefSeq" id="WP_289999211.1">
    <property type="nucleotide sequence ID" value="NZ_JAUEPH010000002.1"/>
</dbReference>
<feature type="chain" id="PRO_5045133618" evidence="6">
    <location>
        <begin position="20"/>
        <end position="492"/>
    </location>
</feature>
<keyword evidence="5" id="KW-0325">Glycoprotein</keyword>
<reference evidence="7" key="1">
    <citation type="submission" date="2023-06" db="EMBL/GenBank/DDBJ databases">
        <title>Robiginitalea aurantiacus sp. nov. and Algoriphagus sediminis sp. nov., isolated from coastal sediment.</title>
        <authorList>
            <person name="Zhou Z.Y."/>
            <person name="An J."/>
            <person name="Jia Y.W."/>
            <person name="Du Z.J."/>
        </authorList>
    </citation>
    <scope>NUCLEOTIDE SEQUENCE</scope>
    <source>
        <strain evidence="7">C2-7</strain>
    </source>
</reference>
<keyword evidence="3 6" id="KW-0732">Signal</keyword>
<sequence>MRKTLFLITGLIVCHLSTAQVERALEPESKVQTSHSVMIKGQTVPYTATAGTQPVWDEDGKPMASLFYTYYERSDISDKESRPLVISFNGGPGSASIWMHLAYTGPKLLKIDDEGYPIQPYGVKDNPHSILDVADIVYVDPVNTGYSRILNKEVDRSTFFGINSDIRYLADWVNTFVTRHNRWASPKYLIGESYGTTRVAGLVSQLQNSHWMYFNGVILVSPTDMGIERGGPVKMANYLPYFTATAWYHKQLPQALQSKDLDDILPEAEEFAINELLPAMVKGGYLSDTERDAIAEKMSYYSGISKQAILDHNLMVPTRFFWKELLRDEGLTVGRLDSRYRGIDRQNAGTAYDFDPALTSWNHAFAPAFNIYAKNVLGFETDLTYNLFGPVHPWDRSNETTGYDLGTAMRQNPYLHVMIQSGYFDGGTDYFNAKYSLRHIDPTGRMSDRTSFKGYRSGHMMYLRAEDLETSNQDIRDFIEKSKVMPDQPAKY</sequence>
<dbReference type="InterPro" id="IPR001563">
    <property type="entry name" value="Peptidase_S10"/>
</dbReference>
<keyword evidence="8" id="KW-1185">Reference proteome</keyword>
<keyword evidence="2" id="KW-0645">Protease</keyword>